<proteinExistence type="predicted"/>
<feature type="domain" description="BPL/LPL catalytic" evidence="1">
    <location>
        <begin position="1"/>
        <end position="142"/>
    </location>
</feature>
<name>F4NVE4_BATDJ</name>
<evidence type="ECO:0000313" key="3">
    <source>
        <dbReference type="Proteomes" id="UP000007241"/>
    </source>
</evidence>
<evidence type="ECO:0000259" key="1">
    <source>
        <dbReference type="PROSITE" id="PS51733"/>
    </source>
</evidence>
<reference evidence="2 3" key="1">
    <citation type="submission" date="2009-12" db="EMBL/GenBank/DDBJ databases">
        <title>The draft genome of Batrachochytrium dendrobatidis.</title>
        <authorList>
            <consortium name="US DOE Joint Genome Institute (JGI-PGF)"/>
            <person name="Kuo A."/>
            <person name="Salamov A."/>
            <person name="Schmutz J."/>
            <person name="Lucas S."/>
            <person name="Pitluck S."/>
            <person name="Rosenblum E."/>
            <person name="Stajich J."/>
            <person name="Eisen M."/>
            <person name="Grigoriev I.V."/>
        </authorList>
    </citation>
    <scope>NUCLEOTIDE SEQUENCE [LARGE SCALE GENOMIC DNA]</scope>
    <source>
        <strain evidence="3">JAM81 / FGSC 10211</strain>
    </source>
</reference>
<dbReference type="InParanoid" id="F4NVE4"/>
<accession>F4NVE4</accession>
<dbReference type="PROSITE" id="PS51733">
    <property type="entry name" value="BPL_LPL_CATALYTIC"/>
    <property type="match status" value="1"/>
</dbReference>
<evidence type="ECO:0000313" key="2">
    <source>
        <dbReference type="EMBL" id="EGF83686.1"/>
    </source>
</evidence>
<dbReference type="Gene3D" id="3.30.930.10">
    <property type="entry name" value="Bira Bifunctional Protein, Domain 2"/>
    <property type="match status" value="1"/>
</dbReference>
<keyword evidence="3" id="KW-1185">Reference proteome</keyword>
<gene>
    <name evidence="2" type="ORF">BATDEDRAFT_8991</name>
</gene>
<sequence length="168" mass="18728">GRGRNSWISQQGCLQFSFKMSHKESSSIVLLQYLFGLALVEAVQSLPHCKNLPVCLKWPNDIYAQTSDGPRKIGGILITSEFYKGAFSLVVGCGLNVSNPKPTLCINDLVAASDAPNGYTVSNETMLAAILHTFESLYGLFMSDIEHSTKSSRFEPFLPMYYKKWLHR</sequence>
<dbReference type="Proteomes" id="UP000007241">
    <property type="component" value="Unassembled WGS sequence"/>
</dbReference>
<dbReference type="AlphaFoldDB" id="F4NVE4"/>
<dbReference type="HOGENOM" id="CLU_1590318_0_0_1"/>
<protein>
    <recommendedName>
        <fullName evidence="1">BPL/LPL catalytic domain-containing protein</fullName>
    </recommendedName>
</protein>
<dbReference type="RefSeq" id="XP_006675065.1">
    <property type="nucleotide sequence ID" value="XM_006675002.1"/>
</dbReference>
<organism evidence="2 3">
    <name type="scientific">Batrachochytrium dendrobatidis (strain JAM81 / FGSC 10211)</name>
    <name type="common">Frog chytrid fungus</name>
    <dbReference type="NCBI Taxonomy" id="684364"/>
    <lineage>
        <taxon>Eukaryota</taxon>
        <taxon>Fungi</taxon>
        <taxon>Fungi incertae sedis</taxon>
        <taxon>Chytridiomycota</taxon>
        <taxon>Chytridiomycota incertae sedis</taxon>
        <taxon>Chytridiomycetes</taxon>
        <taxon>Rhizophydiales</taxon>
        <taxon>Rhizophydiales incertae sedis</taxon>
        <taxon>Batrachochytrium</taxon>
    </lineage>
</organism>
<dbReference type="STRING" id="684364.F4NVE4"/>
<dbReference type="GeneID" id="18243675"/>
<dbReference type="EMBL" id="GL882879">
    <property type="protein sequence ID" value="EGF83686.1"/>
    <property type="molecule type" value="Genomic_DNA"/>
</dbReference>
<feature type="non-terminal residue" evidence="2">
    <location>
        <position position="1"/>
    </location>
</feature>
<dbReference type="PANTHER" id="PTHR12835">
    <property type="entry name" value="BIOTIN PROTEIN LIGASE"/>
    <property type="match status" value="1"/>
</dbReference>
<dbReference type="OMA" id="QEYYRHW"/>
<dbReference type="Pfam" id="PF03099">
    <property type="entry name" value="BPL_LplA_LipB"/>
    <property type="match status" value="1"/>
</dbReference>
<dbReference type="PANTHER" id="PTHR12835:SF5">
    <property type="entry name" value="BIOTIN--PROTEIN LIGASE"/>
    <property type="match status" value="1"/>
</dbReference>
<dbReference type="SUPFAM" id="SSF55681">
    <property type="entry name" value="Class II aaRS and biotin synthetases"/>
    <property type="match status" value="1"/>
</dbReference>
<dbReference type="OrthoDB" id="10250105at2759"/>
<dbReference type="InterPro" id="IPR004143">
    <property type="entry name" value="BPL_LPL_catalytic"/>
</dbReference>
<dbReference type="InterPro" id="IPR045864">
    <property type="entry name" value="aa-tRNA-synth_II/BPL/LPL"/>
</dbReference>